<dbReference type="Proteomes" id="UP000828390">
    <property type="component" value="Unassembled WGS sequence"/>
</dbReference>
<evidence type="ECO:0000256" key="1">
    <source>
        <dbReference type="SAM" id="Phobius"/>
    </source>
</evidence>
<dbReference type="SUPFAM" id="SSF90112">
    <property type="entry name" value="Neurotransmitter-gated ion-channel transmembrane pore"/>
    <property type="match status" value="1"/>
</dbReference>
<evidence type="ECO:0000256" key="2">
    <source>
        <dbReference type="SAM" id="SignalP"/>
    </source>
</evidence>
<dbReference type="GO" id="GO:0006811">
    <property type="term" value="P:monoatomic ion transport"/>
    <property type="evidence" value="ECO:0007669"/>
    <property type="project" value="InterPro"/>
</dbReference>
<dbReference type="EMBL" id="JAIWYP010000011">
    <property type="protein sequence ID" value="KAH3736397.1"/>
    <property type="molecule type" value="Genomic_DNA"/>
</dbReference>
<keyword evidence="1" id="KW-0812">Transmembrane</keyword>
<accession>A0A9D4D025</accession>
<gene>
    <name evidence="3" type="ORF">DPMN_042960</name>
</gene>
<comment type="caution">
    <text evidence="3">The sequence shown here is derived from an EMBL/GenBank/DDBJ whole genome shotgun (WGS) entry which is preliminary data.</text>
</comment>
<dbReference type="InterPro" id="IPR036719">
    <property type="entry name" value="Neuro-gated_channel_TM_sf"/>
</dbReference>
<evidence type="ECO:0000313" key="3">
    <source>
        <dbReference type="EMBL" id="KAH3736397.1"/>
    </source>
</evidence>
<name>A0A9D4D025_DREPO</name>
<dbReference type="AlphaFoldDB" id="A0A9D4D025"/>
<keyword evidence="1" id="KW-1133">Transmembrane helix</keyword>
<keyword evidence="2" id="KW-0732">Signal</keyword>
<sequence>MTFCLSLFVTLAVFMSIVNGSLPESSDEVSKFGVYICLQLIGCGLSTIATILSLKCFQESDHTPVRSCVRLFVMAMCVRKRYQIHVHHYRADNEVKANQNGGEIITAAVDTIDDCGKSDKCMSDGMEWNDTSFTSGYLENGFLCVGPILFHSFNSLARSSIKRSVRRLGFIKLD</sequence>
<feature type="signal peptide" evidence="2">
    <location>
        <begin position="1"/>
        <end position="20"/>
    </location>
</feature>
<feature type="chain" id="PRO_5039260084" evidence="2">
    <location>
        <begin position="21"/>
        <end position="174"/>
    </location>
</feature>
<keyword evidence="4" id="KW-1185">Reference proteome</keyword>
<proteinExistence type="predicted"/>
<evidence type="ECO:0000313" key="4">
    <source>
        <dbReference type="Proteomes" id="UP000828390"/>
    </source>
</evidence>
<dbReference type="CDD" id="cd19051">
    <property type="entry name" value="LGIC_TM_cation"/>
    <property type="match status" value="1"/>
</dbReference>
<organism evidence="3 4">
    <name type="scientific">Dreissena polymorpha</name>
    <name type="common">Zebra mussel</name>
    <name type="synonym">Mytilus polymorpha</name>
    <dbReference type="NCBI Taxonomy" id="45954"/>
    <lineage>
        <taxon>Eukaryota</taxon>
        <taxon>Metazoa</taxon>
        <taxon>Spiralia</taxon>
        <taxon>Lophotrochozoa</taxon>
        <taxon>Mollusca</taxon>
        <taxon>Bivalvia</taxon>
        <taxon>Autobranchia</taxon>
        <taxon>Heteroconchia</taxon>
        <taxon>Euheterodonta</taxon>
        <taxon>Imparidentia</taxon>
        <taxon>Neoheterodontei</taxon>
        <taxon>Myida</taxon>
        <taxon>Dreissenoidea</taxon>
        <taxon>Dreissenidae</taxon>
        <taxon>Dreissena</taxon>
    </lineage>
</organism>
<dbReference type="InterPro" id="IPR038050">
    <property type="entry name" value="Neuro_actylchol_rec"/>
</dbReference>
<reference evidence="3" key="2">
    <citation type="submission" date="2020-11" db="EMBL/GenBank/DDBJ databases">
        <authorList>
            <person name="McCartney M.A."/>
            <person name="Auch B."/>
            <person name="Kono T."/>
            <person name="Mallez S."/>
            <person name="Becker A."/>
            <person name="Gohl D.M."/>
            <person name="Silverstein K.A.T."/>
            <person name="Koren S."/>
            <person name="Bechman K.B."/>
            <person name="Herman A."/>
            <person name="Abrahante J.E."/>
            <person name="Garbe J."/>
        </authorList>
    </citation>
    <scope>NUCLEOTIDE SEQUENCE</scope>
    <source>
        <strain evidence="3">Duluth1</strain>
        <tissue evidence="3">Whole animal</tissue>
    </source>
</reference>
<keyword evidence="1" id="KW-0472">Membrane</keyword>
<protein>
    <submittedName>
        <fullName evidence="3">Uncharacterized protein</fullName>
    </submittedName>
</protein>
<dbReference type="GO" id="GO:0016020">
    <property type="term" value="C:membrane"/>
    <property type="evidence" value="ECO:0007669"/>
    <property type="project" value="InterPro"/>
</dbReference>
<dbReference type="Gene3D" id="1.20.58.390">
    <property type="entry name" value="Neurotransmitter-gated ion-channel transmembrane domain"/>
    <property type="match status" value="1"/>
</dbReference>
<feature type="transmembrane region" description="Helical" evidence="1">
    <location>
        <begin position="33"/>
        <end position="54"/>
    </location>
</feature>
<reference evidence="3" key="1">
    <citation type="journal article" date="2019" name="bioRxiv">
        <title>The Genome of the Zebra Mussel, Dreissena polymorpha: A Resource for Invasive Species Research.</title>
        <authorList>
            <person name="McCartney M.A."/>
            <person name="Auch B."/>
            <person name="Kono T."/>
            <person name="Mallez S."/>
            <person name="Zhang Y."/>
            <person name="Obille A."/>
            <person name="Becker A."/>
            <person name="Abrahante J.E."/>
            <person name="Garbe J."/>
            <person name="Badalamenti J.P."/>
            <person name="Herman A."/>
            <person name="Mangelson H."/>
            <person name="Liachko I."/>
            <person name="Sullivan S."/>
            <person name="Sone E.D."/>
            <person name="Koren S."/>
            <person name="Silverstein K.A.T."/>
            <person name="Beckman K.B."/>
            <person name="Gohl D.M."/>
        </authorList>
    </citation>
    <scope>NUCLEOTIDE SEQUENCE</scope>
    <source>
        <strain evidence="3">Duluth1</strain>
        <tissue evidence="3">Whole animal</tissue>
    </source>
</reference>